<feature type="transmembrane region" description="Helical" evidence="2">
    <location>
        <begin position="12"/>
        <end position="35"/>
    </location>
</feature>
<feature type="compositionally biased region" description="Basic and acidic residues" evidence="1">
    <location>
        <begin position="59"/>
        <end position="92"/>
    </location>
</feature>
<evidence type="ECO:0000256" key="2">
    <source>
        <dbReference type="SAM" id="Phobius"/>
    </source>
</evidence>
<accession>A0ABM8Q0P2</accession>
<feature type="compositionally biased region" description="Basic and acidic residues" evidence="1">
    <location>
        <begin position="112"/>
        <end position="125"/>
    </location>
</feature>
<comment type="caution">
    <text evidence="3">The sequence shown here is derived from an EMBL/GenBank/DDBJ whole genome shotgun (WGS) entry which is preliminary data.</text>
</comment>
<keyword evidence="2" id="KW-0812">Transmembrane</keyword>
<proteinExistence type="predicted"/>
<reference evidence="3 4" key="1">
    <citation type="submission" date="2020-11" db="EMBL/GenBank/DDBJ databases">
        <authorList>
            <person name="Peeters C."/>
        </authorList>
    </citation>
    <scope>NUCLEOTIDE SEQUENCE [LARGE SCALE GENOMIC DNA]</scope>
    <source>
        <strain evidence="3 4">LMG 8286</strain>
    </source>
</reference>
<keyword evidence="2" id="KW-0472">Membrane</keyword>
<sequence length="305" mass="34980">MLQKTKFPTISSFFVALSIYLIIILILFFQLTAFVEPAKRYTDDKDAYIDVLVPEPLKEEQELKAPEQKQEIKKQEQKKEEEPKEEPKEKTTNKPVVPEEPLPTPTLPVKQPEPKQQEQKEEPKPEPVVTPSITETAKEIKKEEIPETKPNLKNLFSDIDTSKLKTEEKPREQKVQSRQKSEKPASKPSSDASDIVKSLKLDKTASAPKEQKTGTYDPLRGAISKQIERRWRAYKANSNNFAEVTVTIDGYGNFNYNITKLPYDEAFNKKVKECLEILKSEKFPFSPNGTTITLNLKLEDKLDTQ</sequence>
<keyword evidence="2" id="KW-1133">Transmembrane helix</keyword>
<evidence type="ECO:0000256" key="1">
    <source>
        <dbReference type="SAM" id="MobiDB-lite"/>
    </source>
</evidence>
<gene>
    <name evidence="3" type="ORF">LMG8286_00191</name>
</gene>
<evidence type="ECO:0008006" key="5">
    <source>
        <dbReference type="Google" id="ProtNLM"/>
    </source>
</evidence>
<feature type="region of interest" description="Disordered" evidence="1">
    <location>
        <begin position="59"/>
        <end position="218"/>
    </location>
</feature>
<organism evidence="3 4">
    <name type="scientific">Campylobacter suis</name>
    <dbReference type="NCBI Taxonomy" id="2790657"/>
    <lineage>
        <taxon>Bacteria</taxon>
        <taxon>Pseudomonadati</taxon>
        <taxon>Campylobacterota</taxon>
        <taxon>Epsilonproteobacteria</taxon>
        <taxon>Campylobacterales</taxon>
        <taxon>Campylobacteraceae</taxon>
        <taxon>Campylobacter</taxon>
    </lineage>
</organism>
<feature type="compositionally biased region" description="Basic and acidic residues" evidence="1">
    <location>
        <begin position="136"/>
        <end position="147"/>
    </location>
</feature>
<dbReference type="RefSeq" id="WP_230055998.1">
    <property type="nucleotide sequence ID" value="NZ_CAJHOE010000001.1"/>
</dbReference>
<keyword evidence="4" id="KW-1185">Reference proteome</keyword>
<name>A0ABM8Q0P2_9BACT</name>
<dbReference type="Pfam" id="PF13103">
    <property type="entry name" value="TonB_2"/>
    <property type="match status" value="1"/>
</dbReference>
<evidence type="ECO:0000313" key="4">
    <source>
        <dbReference type="Proteomes" id="UP000789359"/>
    </source>
</evidence>
<feature type="compositionally biased region" description="Basic and acidic residues" evidence="1">
    <location>
        <begin position="160"/>
        <end position="185"/>
    </location>
</feature>
<dbReference type="Proteomes" id="UP000789359">
    <property type="component" value="Unassembled WGS sequence"/>
</dbReference>
<dbReference type="EMBL" id="CAJHOE010000001">
    <property type="protein sequence ID" value="CAD7286360.1"/>
    <property type="molecule type" value="Genomic_DNA"/>
</dbReference>
<evidence type="ECO:0000313" key="3">
    <source>
        <dbReference type="EMBL" id="CAD7286360.1"/>
    </source>
</evidence>
<protein>
    <recommendedName>
        <fullName evidence="5">Energy transducer TonB</fullName>
    </recommendedName>
</protein>